<protein>
    <recommendedName>
        <fullName evidence="1">Thiol:disulfide interchange protein</fullName>
    </recommendedName>
</protein>
<dbReference type="EMBL" id="CP010975">
    <property type="protein sequence ID" value="AKE53168.1"/>
    <property type="molecule type" value="Genomic_DNA"/>
</dbReference>
<dbReference type="PANTHER" id="PTHR35272">
    <property type="entry name" value="THIOL:DISULFIDE INTERCHANGE PROTEIN DSBC-RELATED"/>
    <property type="match status" value="1"/>
</dbReference>
<name>A0A0F6RDC1_9GAMM</name>
<sequence length="278" mass="30674">MKKLISLTMIIILSLVACGDEQPKDSQASKKLEQNQEQGALERAKQYPAPIESIIDQGVEIIDTFEAPGGMMGYAGMMRGQPLAIYVTQDKQHAVVGTLIDSDGVNLTVDVMDQLVEGPRMERVWKELENSAWVADGSDDAPVIIYTFTDTNCPYCHKFREAAEPWIKAGKVQLRHVLVAILRKSSMAKGATILGSKDPEAMMQKHHESFSQGGVEVNQDAVEKGQVRIQLNTNMMQRLGFGATPTSFYKNKEGKLKSVQGMPQGDMLEEMMGSPKPE</sequence>
<dbReference type="SUPFAM" id="SSF54423">
    <property type="entry name" value="DsbC/DsbG N-terminal domain-like"/>
    <property type="match status" value="1"/>
</dbReference>
<keyword evidence="3" id="KW-0547">Nucleotide-binding</keyword>
<feature type="signal peptide" evidence="1">
    <location>
        <begin position="1"/>
        <end position="19"/>
    </location>
</feature>
<dbReference type="AlphaFoldDB" id="A0A0F6RDC1"/>
<dbReference type="InterPro" id="IPR036249">
    <property type="entry name" value="Thioredoxin-like_sf"/>
</dbReference>
<keyword evidence="1" id="KW-0732">Signal</keyword>
<feature type="chain" id="PRO_5010002412" description="Thiol:disulfide interchange protein" evidence="1">
    <location>
        <begin position="20"/>
        <end position="278"/>
    </location>
</feature>
<accession>A0A0F6RDC1</accession>
<keyword evidence="1" id="KW-0574">Periplasm</keyword>
<dbReference type="GO" id="GO:0042597">
    <property type="term" value="C:periplasmic space"/>
    <property type="evidence" value="ECO:0007669"/>
    <property type="project" value="UniProtKB-SubCell"/>
</dbReference>
<dbReference type="InterPro" id="IPR033954">
    <property type="entry name" value="DiS-bond_Isoase_DsbC/G"/>
</dbReference>
<dbReference type="PROSITE" id="PS51257">
    <property type="entry name" value="PROKAR_LIPOPROTEIN"/>
    <property type="match status" value="1"/>
</dbReference>
<comment type="function">
    <text evidence="1">Required for disulfide bond formation in some periplasmic proteins. Acts by transferring its disulfide bond to other proteins and is reduced in the process.</text>
</comment>
<comment type="similarity">
    <text evidence="1">Belongs to the thioredoxin family. DsbC subfamily.</text>
</comment>
<dbReference type="InterPro" id="IPR051470">
    <property type="entry name" value="Thiol:disulfide_interchange"/>
</dbReference>
<organism evidence="3 4">
    <name type="scientific">Kangiella geojedonensis</name>
    <dbReference type="NCBI Taxonomy" id="914150"/>
    <lineage>
        <taxon>Bacteria</taxon>
        <taxon>Pseudomonadati</taxon>
        <taxon>Pseudomonadota</taxon>
        <taxon>Gammaproteobacteria</taxon>
        <taxon>Kangiellales</taxon>
        <taxon>Kangiellaceae</taxon>
        <taxon>Kangiella</taxon>
    </lineage>
</organism>
<reference evidence="3 4" key="1">
    <citation type="submission" date="2015-02" db="EMBL/GenBank/DDBJ databases">
        <title>Complete genome sequence of Kangiella geojedonensis strain YCS-5T.</title>
        <authorList>
            <person name="Kim K.M."/>
        </authorList>
    </citation>
    <scope>NUCLEOTIDE SEQUENCE [LARGE SCALE GENOMIC DNA]</scope>
    <source>
        <strain evidence="3 4">YCS-5</strain>
    </source>
</reference>
<evidence type="ECO:0000313" key="4">
    <source>
        <dbReference type="Proteomes" id="UP000034071"/>
    </source>
</evidence>
<dbReference type="OrthoDB" id="5298214at2"/>
<keyword evidence="3" id="KW-0067">ATP-binding</keyword>
<dbReference type="InterPro" id="IPR012336">
    <property type="entry name" value="Thioredoxin-like_fold"/>
</dbReference>
<dbReference type="NCBIfam" id="NF008657">
    <property type="entry name" value="PRK11657.1"/>
    <property type="match status" value="1"/>
</dbReference>
<dbReference type="GO" id="GO:0005524">
    <property type="term" value="F:ATP binding"/>
    <property type="evidence" value="ECO:0007669"/>
    <property type="project" value="UniProtKB-KW"/>
</dbReference>
<evidence type="ECO:0000259" key="2">
    <source>
        <dbReference type="Pfam" id="PF13098"/>
    </source>
</evidence>
<dbReference type="CDD" id="cd03020">
    <property type="entry name" value="DsbA_DsbC_DsbG"/>
    <property type="match status" value="1"/>
</dbReference>
<dbReference type="Proteomes" id="UP000034071">
    <property type="component" value="Chromosome"/>
</dbReference>
<dbReference type="RefSeq" id="WP_052735299.1">
    <property type="nucleotide sequence ID" value="NZ_CP010975.1"/>
</dbReference>
<proteinExistence type="inferred from homology"/>
<evidence type="ECO:0000256" key="1">
    <source>
        <dbReference type="RuleBase" id="RU364038"/>
    </source>
</evidence>
<dbReference type="PANTHER" id="PTHR35272:SF4">
    <property type="entry name" value="THIOL:DISULFIDE INTERCHANGE PROTEIN DSBG"/>
    <property type="match status" value="1"/>
</dbReference>
<comment type="subcellular location">
    <subcellularLocation>
        <location evidence="1">Periplasm</location>
    </subcellularLocation>
</comment>
<dbReference type="KEGG" id="kge:TQ33_2246"/>
<dbReference type="HOGENOM" id="CLU_080090_0_0_6"/>
<keyword evidence="4" id="KW-1185">Reference proteome</keyword>
<dbReference type="Gene3D" id="3.10.450.70">
    <property type="entry name" value="Disulphide bond isomerase, DsbC/G, N-terminal"/>
    <property type="match status" value="1"/>
</dbReference>
<dbReference type="InterPro" id="IPR009094">
    <property type="entry name" value="DiS-bond_isomerase_DsbC/G_N_sf"/>
</dbReference>
<dbReference type="Pfam" id="PF13098">
    <property type="entry name" value="Thioredoxin_2"/>
    <property type="match status" value="1"/>
</dbReference>
<feature type="domain" description="Thioredoxin-like fold" evidence="2">
    <location>
        <begin position="144"/>
        <end position="266"/>
    </location>
</feature>
<evidence type="ECO:0000313" key="3">
    <source>
        <dbReference type="EMBL" id="AKE53168.1"/>
    </source>
</evidence>
<dbReference type="SUPFAM" id="SSF52833">
    <property type="entry name" value="Thioredoxin-like"/>
    <property type="match status" value="1"/>
</dbReference>
<gene>
    <name evidence="3" type="ORF">TQ33_2246</name>
</gene>
<keyword evidence="1" id="KW-0676">Redox-active center</keyword>
<dbReference type="STRING" id="914150.TQ33_2246"/>
<dbReference type="Gene3D" id="3.40.30.10">
    <property type="entry name" value="Glutaredoxin"/>
    <property type="match status" value="1"/>
</dbReference>